<dbReference type="GO" id="GO:0006783">
    <property type="term" value="P:heme biosynthetic process"/>
    <property type="evidence" value="ECO:0007669"/>
    <property type="project" value="UniProtKB-UniRule"/>
</dbReference>
<evidence type="ECO:0000256" key="9">
    <source>
        <dbReference type="ARBA" id="ARBA00022827"/>
    </source>
</evidence>
<protein>
    <recommendedName>
        <fullName evidence="7 12">Coproporphyrinogen III oxidase</fullName>
        <ecNumber evidence="6 12">1.3.3.15</ecNumber>
    </recommendedName>
</protein>
<evidence type="ECO:0000256" key="7">
    <source>
        <dbReference type="ARBA" id="ARBA00019046"/>
    </source>
</evidence>
<comment type="pathway">
    <text evidence="4 12">Porphyrin-containing compound metabolism; protoheme biosynthesis.</text>
</comment>
<evidence type="ECO:0000256" key="12">
    <source>
        <dbReference type="RuleBase" id="RU364052"/>
    </source>
</evidence>
<evidence type="ECO:0000256" key="11">
    <source>
        <dbReference type="ARBA" id="ARBA00023133"/>
    </source>
</evidence>
<comment type="catalytic activity">
    <reaction evidence="1">
        <text>coproporphyrinogen III + 3 O2 = coproporphyrin III + 3 H2O2</text>
        <dbReference type="Rhea" id="RHEA:43436"/>
        <dbReference type="ChEBI" id="CHEBI:15379"/>
        <dbReference type="ChEBI" id="CHEBI:16240"/>
        <dbReference type="ChEBI" id="CHEBI:57309"/>
        <dbReference type="ChEBI" id="CHEBI:131725"/>
        <dbReference type="EC" id="1.3.3.15"/>
    </reaction>
    <physiologicalReaction direction="left-to-right" evidence="1">
        <dbReference type="Rhea" id="RHEA:43437"/>
    </physiologicalReaction>
</comment>
<keyword evidence="8 12" id="KW-0285">Flavoprotein</keyword>
<dbReference type="SUPFAM" id="SSF51905">
    <property type="entry name" value="FAD/NAD(P)-binding domain"/>
    <property type="match status" value="1"/>
</dbReference>
<evidence type="ECO:0000256" key="2">
    <source>
        <dbReference type="ARBA" id="ARBA00001974"/>
    </source>
</evidence>
<keyword evidence="9 12" id="KW-0274">FAD</keyword>
<keyword evidence="12" id="KW-0963">Cytoplasm</keyword>
<keyword evidence="15" id="KW-1185">Reference proteome</keyword>
<dbReference type="EMBL" id="OCNE01000013">
    <property type="protein sequence ID" value="SOD63873.1"/>
    <property type="molecule type" value="Genomic_DNA"/>
</dbReference>
<dbReference type="InterPro" id="IPR002937">
    <property type="entry name" value="Amino_oxidase"/>
</dbReference>
<evidence type="ECO:0000256" key="6">
    <source>
        <dbReference type="ARBA" id="ARBA00012402"/>
    </source>
</evidence>
<dbReference type="Proteomes" id="UP000219072">
    <property type="component" value="Unassembled WGS sequence"/>
</dbReference>
<dbReference type="InterPro" id="IPR050464">
    <property type="entry name" value="Zeta_carotene_desat/Oxidored"/>
</dbReference>
<dbReference type="GO" id="GO:0005737">
    <property type="term" value="C:cytoplasm"/>
    <property type="evidence" value="ECO:0007669"/>
    <property type="project" value="UniProtKB-SubCell"/>
</dbReference>
<accession>A0A286DZ14</accession>
<dbReference type="RefSeq" id="WP_097232331.1">
    <property type="nucleotide sequence ID" value="NZ_OCNE01000013.1"/>
</dbReference>
<feature type="domain" description="Amine oxidase" evidence="13">
    <location>
        <begin position="10"/>
        <end position="454"/>
    </location>
</feature>
<evidence type="ECO:0000256" key="8">
    <source>
        <dbReference type="ARBA" id="ARBA00022630"/>
    </source>
</evidence>
<evidence type="ECO:0000256" key="3">
    <source>
        <dbReference type="ARBA" id="ARBA00002185"/>
    </source>
</evidence>
<organism evidence="14 15">
    <name type="scientific">Streptomyces zhaozhouensis</name>
    <dbReference type="NCBI Taxonomy" id="1300267"/>
    <lineage>
        <taxon>Bacteria</taxon>
        <taxon>Bacillati</taxon>
        <taxon>Actinomycetota</taxon>
        <taxon>Actinomycetes</taxon>
        <taxon>Kitasatosporales</taxon>
        <taxon>Streptomycetaceae</taxon>
        <taxon>Streptomyces</taxon>
    </lineage>
</organism>
<dbReference type="Gene3D" id="3.50.50.60">
    <property type="entry name" value="FAD/NAD(P)-binding domain"/>
    <property type="match status" value="1"/>
</dbReference>
<evidence type="ECO:0000256" key="1">
    <source>
        <dbReference type="ARBA" id="ARBA00001755"/>
    </source>
</evidence>
<dbReference type="NCBIfam" id="TIGR00562">
    <property type="entry name" value="proto_IX_ox"/>
    <property type="match status" value="1"/>
</dbReference>
<evidence type="ECO:0000313" key="15">
    <source>
        <dbReference type="Proteomes" id="UP000219072"/>
    </source>
</evidence>
<keyword evidence="10 12" id="KW-0560">Oxidoreductase</keyword>
<comment type="similarity">
    <text evidence="5 12">Belongs to the protoporphyrinogen/coproporphyrinogen oxidase family. Coproporphyrinogen III oxidase subfamily.</text>
</comment>
<gene>
    <name evidence="14" type="ORF">SAMN06297387_11332</name>
</gene>
<dbReference type="Gene3D" id="1.10.3110.10">
    <property type="entry name" value="protoporphyrinogen ix oxidase, domain 3"/>
    <property type="match status" value="1"/>
</dbReference>
<dbReference type="AlphaFoldDB" id="A0A286DZ14"/>
<evidence type="ECO:0000256" key="4">
    <source>
        <dbReference type="ARBA" id="ARBA00004744"/>
    </source>
</evidence>
<evidence type="ECO:0000313" key="14">
    <source>
        <dbReference type="EMBL" id="SOD63873.1"/>
    </source>
</evidence>
<reference evidence="14 15" key="1">
    <citation type="submission" date="2017-09" db="EMBL/GenBank/DDBJ databases">
        <authorList>
            <person name="Ehlers B."/>
            <person name="Leendertz F.H."/>
        </authorList>
    </citation>
    <scope>NUCLEOTIDE SEQUENCE [LARGE SCALE GENOMIC DNA]</scope>
    <source>
        <strain evidence="14 15">CGMCC 4.7095</strain>
    </source>
</reference>
<comment type="function">
    <text evidence="3 12">Involved in coproporphyrin-dependent heme b biosynthesis. Catalyzes the oxidation of coproporphyrinogen III to coproporphyrin III.</text>
</comment>
<dbReference type="Gene3D" id="3.90.660.20">
    <property type="entry name" value="Protoporphyrinogen oxidase, mitochondrial, domain 2"/>
    <property type="match status" value="1"/>
</dbReference>
<dbReference type="GO" id="GO:0004729">
    <property type="term" value="F:oxygen-dependent protoporphyrinogen oxidase activity"/>
    <property type="evidence" value="ECO:0007669"/>
    <property type="project" value="UniProtKB-UniRule"/>
</dbReference>
<dbReference type="EC" id="1.3.3.15" evidence="6 12"/>
<dbReference type="PRINTS" id="PR00420">
    <property type="entry name" value="RNGMNOXGNASE"/>
</dbReference>
<dbReference type="Pfam" id="PF01593">
    <property type="entry name" value="Amino_oxidase"/>
    <property type="match status" value="1"/>
</dbReference>
<dbReference type="PANTHER" id="PTHR42923:SF3">
    <property type="entry name" value="PROTOPORPHYRINOGEN OXIDASE"/>
    <property type="match status" value="1"/>
</dbReference>
<comment type="cofactor">
    <cofactor evidence="2 12">
        <name>FAD</name>
        <dbReference type="ChEBI" id="CHEBI:57692"/>
    </cofactor>
</comment>
<evidence type="ECO:0000256" key="10">
    <source>
        <dbReference type="ARBA" id="ARBA00023002"/>
    </source>
</evidence>
<keyword evidence="11 12" id="KW-0350">Heme biosynthesis</keyword>
<dbReference type="OrthoDB" id="4496419at2"/>
<sequence>MHVIVVGGGISGLAAAHRLLAAGVRVTVVESDRRLGGKLHTGQIAGVQVDLGAESLLARRPEATALATAVGLGDALRPPSVTSAAIWTRGDLRPMPRGQVMGVPDSAAALAGVLSDAGLARIARDAELPPLRVNEDVGIGALVAERMGAEVVDRLVDPLLGGVYAGDAYRISLRASVPRLWEAVRAHDSLLAAVRSLRPAPTPEAARSPVFVGIEGGVGTLAAAVAENVAGRGAVIETGVGVTGLRRTARGWAAALEDGRSLVADGVLLAVPAPAAARLLAAEAPAAAGELGAVEYASMAIVTLAFRRSELATLPRGSGFLVPAVEGRTIKAATFTSAKWDWAAAADPGLFVLRTSVGRFGEEGPLAWDDADLVRVAMDDLGEAAGLRAAPVDSVVTRWRQGLPQYTVGHDTRIARVRGYLAALPGLGLCGAAYDGVGVPACVGGAEQAAAELLRTLPTGPRGESGE</sequence>
<dbReference type="InterPro" id="IPR036188">
    <property type="entry name" value="FAD/NAD-bd_sf"/>
</dbReference>
<dbReference type="UniPathway" id="UPA00252"/>
<evidence type="ECO:0000259" key="13">
    <source>
        <dbReference type="Pfam" id="PF01593"/>
    </source>
</evidence>
<proteinExistence type="inferred from homology"/>
<name>A0A286DZ14_9ACTN</name>
<evidence type="ECO:0000256" key="5">
    <source>
        <dbReference type="ARBA" id="ARBA00008310"/>
    </source>
</evidence>
<dbReference type="InterPro" id="IPR004572">
    <property type="entry name" value="Protoporphyrinogen_oxidase"/>
</dbReference>
<comment type="subcellular location">
    <subcellularLocation>
        <location evidence="12">Cytoplasm</location>
    </subcellularLocation>
</comment>
<dbReference type="SUPFAM" id="SSF54373">
    <property type="entry name" value="FAD-linked reductases, C-terminal domain"/>
    <property type="match status" value="1"/>
</dbReference>
<dbReference type="PANTHER" id="PTHR42923">
    <property type="entry name" value="PROTOPORPHYRINOGEN OXIDASE"/>
    <property type="match status" value="1"/>
</dbReference>